<dbReference type="GO" id="GO:0007508">
    <property type="term" value="P:larval heart development"/>
    <property type="evidence" value="ECO:0007669"/>
    <property type="project" value="TreeGrafter"/>
</dbReference>
<keyword evidence="1" id="KW-0175">Coiled coil</keyword>
<gene>
    <name evidence="4" type="ORF">OBRU01_03617</name>
</gene>
<dbReference type="Proteomes" id="UP000037510">
    <property type="component" value="Unassembled WGS sequence"/>
</dbReference>
<evidence type="ECO:0000313" key="4">
    <source>
        <dbReference type="EMBL" id="KOB77743.1"/>
    </source>
</evidence>
<dbReference type="PANTHER" id="PTHR33395">
    <property type="entry name" value="TRANSCRIPTASE, PUTATIVE-RELATED-RELATED"/>
    <property type="match status" value="1"/>
</dbReference>
<dbReference type="InterPro" id="IPR005135">
    <property type="entry name" value="Endo/exonuclease/phosphatase"/>
</dbReference>
<dbReference type="GO" id="GO:0003824">
    <property type="term" value="F:catalytic activity"/>
    <property type="evidence" value="ECO:0007669"/>
    <property type="project" value="InterPro"/>
</dbReference>
<protein>
    <submittedName>
        <fullName evidence="4">Putative tick transposon</fullName>
    </submittedName>
</protein>
<dbReference type="GO" id="GO:0061343">
    <property type="term" value="P:cell adhesion involved in heart morphogenesis"/>
    <property type="evidence" value="ECO:0007669"/>
    <property type="project" value="TreeGrafter"/>
</dbReference>
<evidence type="ECO:0000256" key="1">
    <source>
        <dbReference type="SAM" id="Coils"/>
    </source>
</evidence>
<name>A0A0L7LQH0_OPEBR</name>
<evidence type="ECO:0000256" key="2">
    <source>
        <dbReference type="SAM" id="MobiDB-lite"/>
    </source>
</evidence>
<keyword evidence="5" id="KW-1185">Reference proteome</keyword>
<dbReference type="InterPro" id="IPR036691">
    <property type="entry name" value="Endo/exonu/phosph_ase_sf"/>
</dbReference>
<comment type="caution">
    <text evidence="4">The sequence shown here is derived from an EMBL/GenBank/DDBJ whole genome shotgun (WGS) entry which is preliminary data.</text>
</comment>
<evidence type="ECO:0000313" key="5">
    <source>
        <dbReference type="Proteomes" id="UP000037510"/>
    </source>
</evidence>
<evidence type="ECO:0000259" key="3">
    <source>
        <dbReference type="Pfam" id="PF03372"/>
    </source>
</evidence>
<dbReference type="EMBL" id="JTDY01000313">
    <property type="protein sequence ID" value="KOB77743.1"/>
    <property type="molecule type" value="Genomic_DNA"/>
</dbReference>
<organism evidence="4 5">
    <name type="scientific">Operophtera brumata</name>
    <name type="common">Winter moth</name>
    <name type="synonym">Phalaena brumata</name>
    <dbReference type="NCBI Taxonomy" id="104452"/>
    <lineage>
        <taxon>Eukaryota</taxon>
        <taxon>Metazoa</taxon>
        <taxon>Ecdysozoa</taxon>
        <taxon>Arthropoda</taxon>
        <taxon>Hexapoda</taxon>
        <taxon>Insecta</taxon>
        <taxon>Pterygota</taxon>
        <taxon>Neoptera</taxon>
        <taxon>Endopterygota</taxon>
        <taxon>Lepidoptera</taxon>
        <taxon>Glossata</taxon>
        <taxon>Ditrysia</taxon>
        <taxon>Geometroidea</taxon>
        <taxon>Geometridae</taxon>
        <taxon>Larentiinae</taxon>
        <taxon>Operophtera</taxon>
    </lineage>
</organism>
<sequence>MSVVRSPPLSDPNLRTPPMEHYGSDPTINSSSTANNLDNIIVKRHKRNFSEFASHASLDSSEIKSMFAEIRTQQDVKFEALTSALTTIIAQNQDIQKSFDFLTSQYDGLSSKVSCLENEHLEYKKRVVNLEKKLHFMERQARSSTIEIRNIPKQPNENKQLISKIVQNIGVSLGLEAPFLDTEFKDIYRSKSEALVVEFTCTHRKESLLAEYKKFNKARRDNKEPLLNTSLIRLPTSVPPRPIYISEYLTVKARRVFYVARESVKNKMLAAAWTSFGKVYVKKDEGSLPVHVEEEEDLVQLINTLILRSHIDWHVIILTECWLPATSNIPDLDGYNFVATSRNKTQNEGVVMYYKKHLIVSFEEPDISDANSIILKLNSDTCIIGIYRPPSKKDTTDFTNSLDVNLSKLSSYKNLFLCGDMNIDILPNTSDKRSYDYLNCLASHCFLPGHNLPTRERSCLDHMMVKTKLEAVCFVVESSITDHECVALIINLKSQLDYSRNPFFRINYATLDAAVAKLNFEDILNCDNVNQATDLLISYLSSAISASSKVLKTPKRQRINKPWITLGLLRCMNNRDNLHKKLKKDPGNEVLTTTYRRYRNYCSTLLKKAKRVHDKTELENAKDNKKKLWQVIKSIGGFRKTVDLSSCLVSSVNPEGSVNDVNNYFANIGRKLAEQTNNFSNIILPLSSSIQSSAAYIPSKSLVLLPTDEHEAREAERRSPLRAET</sequence>
<dbReference type="Gene3D" id="3.60.10.10">
    <property type="entry name" value="Endonuclease/exonuclease/phosphatase"/>
    <property type="match status" value="1"/>
</dbReference>
<feature type="coiled-coil region" evidence="1">
    <location>
        <begin position="113"/>
        <end position="147"/>
    </location>
</feature>
<dbReference type="GO" id="GO:0031012">
    <property type="term" value="C:extracellular matrix"/>
    <property type="evidence" value="ECO:0007669"/>
    <property type="project" value="TreeGrafter"/>
</dbReference>
<proteinExistence type="predicted"/>
<feature type="domain" description="Endonuclease/exonuclease/phosphatase" evidence="3">
    <location>
        <begin position="306"/>
        <end position="483"/>
    </location>
</feature>
<dbReference type="SUPFAM" id="SSF56219">
    <property type="entry name" value="DNase I-like"/>
    <property type="match status" value="1"/>
</dbReference>
<reference evidence="4 5" key="1">
    <citation type="journal article" date="2015" name="Genome Biol. Evol.">
        <title>The genome of winter moth (Operophtera brumata) provides a genomic perspective on sexual dimorphism and phenology.</title>
        <authorList>
            <person name="Derks M.F."/>
            <person name="Smit S."/>
            <person name="Salis L."/>
            <person name="Schijlen E."/>
            <person name="Bossers A."/>
            <person name="Mateman C."/>
            <person name="Pijl A.S."/>
            <person name="de Ridder D."/>
            <person name="Groenen M.A."/>
            <person name="Visser M.E."/>
            <person name="Megens H.J."/>
        </authorList>
    </citation>
    <scope>NUCLEOTIDE SEQUENCE [LARGE SCALE GENOMIC DNA]</scope>
    <source>
        <strain evidence="4">WM2013NL</strain>
        <tissue evidence="4">Head and thorax</tissue>
    </source>
</reference>
<dbReference type="Pfam" id="PF03372">
    <property type="entry name" value="Exo_endo_phos"/>
    <property type="match status" value="1"/>
</dbReference>
<accession>A0A0L7LQH0</accession>
<dbReference type="AlphaFoldDB" id="A0A0L7LQH0"/>
<dbReference type="PANTHER" id="PTHR33395:SF22">
    <property type="entry name" value="REVERSE TRANSCRIPTASE DOMAIN-CONTAINING PROTEIN"/>
    <property type="match status" value="1"/>
</dbReference>
<feature type="region of interest" description="Disordered" evidence="2">
    <location>
        <begin position="1"/>
        <end position="33"/>
    </location>
</feature>
<dbReference type="STRING" id="104452.A0A0L7LQH0"/>